<name>A0A7D9E5X3_PARCT</name>
<protein>
    <submittedName>
        <fullName evidence="1">E3 ubiquitin- ligase HECTD3</fullName>
    </submittedName>
</protein>
<dbReference type="Proteomes" id="UP001152795">
    <property type="component" value="Unassembled WGS sequence"/>
</dbReference>
<dbReference type="SUPFAM" id="SSF56204">
    <property type="entry name" value="Hect, E3 ligase catalytic domain"/>
    <property type="match status" value="1"/>
</dbReference>
<comment type="caution">
    <text evidence="1">The sequence shown here is derived from an EMBL/GenBank/DDBJ whole genome shotgun (WGS) entry which is preliminary data.</text>
</comment>
<dbReference type="InterPro" id="IPR035983">
    <property type="entry name" value="Hect_E3_ubiquitin_ligase"/>
</dbReference>
<dbReference type="PANTHER" id="PTHR46654">
    <property type="entry name" value="E3 UBIQUITIN-PROTEIN LIGASE HECTD3"/>
    <property type="match status" value="1"/>
</dbReference>
<dbReference type="OrthoDB" id="10257972at2759"/>
<evidence type="ECO:0000313" key="2">
    <source>
        <dbReference type="Proteomes" id="UP001152795"/>
    </source>
</evidence>
<dbReference type="EMBL" id="CACRXK020004057">
    <property type="protein sequence ID" value="CAB4001330.1"/>
    <property type="molecule type" value="Genomic_DNA"/>
</dbReference>
<keyword evidence="2" id="KW-1185">Reference proteome</keyword>
<accession>A0A7D9E5X3</accession>
<sequence>MIMGKETALNLGDNEDVCYKEEHPSQNELGNKKTDVIENSKELSSKAKSECNKHCMSSHLAYAKRHLCPIEVDEFLTNELHVLPGGNWTCEEDTELVQLLVKSLGGATSKVNSKCLPKHISVLPSLFSPTILVRCPKISSYPAESLTFRALALLRVVHVVDCVIPLLCSTSPNVDLLTSPITERPYPLVSFTESSFSSPVSQDVPVGQADLHSDHEADICLTTGIRNIQKRKECLKKKLDLRQSLTGRFKEQQSLIKKQVQLFDEQKVMLQHVESHTKHMSTCELEQFQIVQQRITEHKWKRNDLVDKQSEILKESENNEQELVQLKQQIERLDKEEENFRQFIGNLGRIQKKTNQRCDLNERSKTRKPFFSWIPEEGNSKSNASRILSSLRFLLPLSNRRAGILAELLRATEQPLPDQAPVVYVDRRSSVKERLNNPTTSVFYQIFESLKAENMNFRWNKRKCDQWWEVKFVGEGIIDQGGGFRDSLSEISDELCPQDVDISKTLPLIIKSVNNRVSLQFYVCKINASFHKAEYNF</sequence>
<organism evidence="1 2">
    <name type="scientific">Paramuricea clavata</name>
    <name type="common">Red gorgonian</name>
    <name type="synonym">Violescent sea-whip</name>
    <dbReference type="NCBI Taxonomy" id="317549"/>
    <lineage>
        <taxon>Eukaryota</taxon>
        <taxon>Metazoa</taxon>
        <taxon>Cnidaria</taxon>
        <taxon>Anthozoa</taxon>
        <taxon>Octocorallia</taxon>
        <taxon>Malacalcyonacea</taxon>
        <taxon>Plexauridae</taxon>
        <taxon>Paramuricea</taxon>
    </lineage>
</organism>
<evidence type="ECO:0000313" key="1">
    <source>
        <dbReference type="EMBL" id="CAB4001330.1"/>
    </source>
</evidence>
<dbReference type="Gene3D" id="3.90.1750.10">
    <property type="entry name" value="Hect, E3 ligase catalytic domains"/>
    <property type="match status" value="1"/>
</dbReference>
<dbReference type="AlphaFoldDB" id="A0A7D9E5X3"/>
<dbReference type="GO" id="GO:0004842">
    <property type="term" value="F:ubiquitin-protein transferase activity"/>
    <property type="evidence" value="ECO:0007669"/>
    <property type="project" value="InterPro"/>
</dbReference>
<dbReference type="GO" id="GO:0016874">
    <property type="term" value="F:ligase activity"/>
    <property type="evidence" value="ECO:0007669"/>
    <property type="project" value="UniProtKB-KW"/>
</dbReference>
<reference evidence="1" key="1">
    <citation type="submission" date="2020-04" db="EMBL/GenBank/DDBJ databases">
        <authorList>
            <person name="Alioto T."/>
            <person name="Alioto T."/>
            <person name="Gomez Garrido J."/>
        </authorList>
    </citation>
    <scope>NUCLEOTIDE SEQUENCE</scope>
    <source>
        <strain evidence="1">A484AB</strain>
    </source>
</reference>
<gene>
    <name evidence="1" type="ORF">PACLA_8A019607</name>
</gene>
<proteinExistence type="predicted"/>
<dbReference type="InterPro" id="IPR042469">
    <property type="entry name" value="HECTD3"/>
</dbReference>
<keyword evidence="1" id="KW-0436">Ligase</keyword>
<dbReference type="PANTHER" id="PTHR46654:SF1">
    <property type="entry name" value="E3 UBIQUITIN-PROTEIN LIGASE HECTD3"/>
    <property type="match status" value="1"/>
</dbReference>